<sequence>MQHRNGHDEGEVEPVGDVDMRFLALENSAKEKDEIRDPDDRQPDVDIPFRLGIFAAFGDAQQIAGRGHDDEKLISPEHEPGEIAAKQPRAGRALHDIHGCAQKGIAAEGEDDAGGMKRPQPAEIEPGLDIEVRECKLKRDHYADQHADDAPEHRRNGAVADWSIHVSCRVDWNCRLEVGVAHQHRVEASHGEEQNPHVLAKWFIHPEAGGYEGAKSKKA</sequence>
<gene>
    <name evidence="2" type="ORF">MPL3365_290087</name>
</gene>
<dbReference type="AlphaFoldDB" id="A0A090GUY3"/>
<protein>
    <submittedName>
        <fullName evidence="2">Uncharacterized protein</fullName>
    </submittedName>
</protein>
<organism evidence="2 3">
    <name type="scientific">Mesorhizobium plurifarium</name>
    <dbReference type="NCBI Taxonomy" id="69974"/>
    <lineage>
        <taxon>Bacteria</taxon>
        <taxon>Pseudomonadati</taxon>
        <taxon>Pseudomonadota</taxon>
        <taxon>Alphaproteobacteria</taxon>
        <taxon>Hyphomicrobiales</taxon>
        <taxon>Phyllobacteriaceae</taxon>
        <taxon>Mesorhizobium</taxon>
    </lineage>
</organism>
<dbReference type="EMBL" id="CCNE01000022">
    <property type="protein sequence ID" value="CDX58097.1"/>
    <property type="molecule type" value="Genomic_DNA"/>
</dbReference>
<reference evidence="2 3" key="1">
    <citation type="submission" date="2014-08" db="EMBL/GenBank/DDBJ databases">
        <authorList>
            <person name="Moulin Lionel"/>
        </authorList>
    </citation>
    <scope>NUCLEOTIDE SEQUENCE [LARGE SCALE GENOMIC DNA]</scope>
</reference>
<evidence type="ECO:0000313" key="3">
    <source>
        <dbReference type="Proteomes" id="UP000046122"/>
    </source>
</evidence>
<accession>A0A090GUY3</accession>
<dbReference type="Proteomes" id="UP000046122">
    <property type="component" value="Unassembled WGS sequence"/>
</dbReference>
<feature type="region of interest" description="Disordered" evidence="1">
    <location>
        <begin position="1"/>
        <end position="20"/>
    </location>
</feature>
<feature type="region of interest" description="Disordered" evidence="1">
    <location>
        <begin position="27"/>
        <end position="46"/>
    </location>
</feature>
<proteinExistence type="predicted"/>
<evidence type="ECO:0000313" key="2">
    <source>
        <dbReference type="EMBL" id="CDX58097.1"/>
    </source>
</evidence>
<name>A0A090GUY3_MESPL</name>
<evidence type="ECO:0000256" key="1">
    <source>
        <dbReference type="SAM" id="MobiDB-lite"/>
    </source>
</evidence>
<feature type="compositionally biased region" description="Basic and acidic residues" evidence="1">
    <location>
        <begin position="28"/>
        <end position="44"/>
    </location>
</feature>